<dbReference type="WBParaSite" id="HCON_00018820-00001">
    <property type="protein sequence ID" value="HCON_00018820-00001"/>
    <property type="gene ID" value="HCON_00018820"/>
</dbReference>
<keyword evidence="2" id="KW-1185">Reference proteome</keyword>
<proteinExistence type="predicted"/>
<accession>A0A7I4XXX0</accession>
<evidence type="ECO:0000313" key="2">
    <source>
        <dbReference type="Proteomes" id="UP000025227"/>
    </source>
</evidence>
<reference evidence="3" key="1">
    <citation type="submission" date="2020-12" db="UniProtKB">
        <authorList>
            <consortium name="WormBaseParasite"/>
        </authorList>
    </citation>
    <scope>IDENTIFICATION</scope>
    <source>
        <strain evidence="3">MHco3</strain>
    </source>
</reference>
<keyword evidence="1" id="KW-0175">Coiled coil</keyword>
<dbReference type="AlphaFoldDB" id="A0A7I4XXX0"/>
<dbReference type="Proteomes" id="UP000025227">
    <property type="component" value="Unplaced"/>
</dbReference>
<sequence length="454" mass="51268">MANLNEEELLRTPVEDEEMLDGNVCDIFLKNFERLSKKLLSHVTTIGITCDNELAKSMRTYDPRRETVVTSVREQVALVREIAKATLAEICELSKPKVAERVFELLREGQISSVGQLQEHMKKCAATTKMVEEACETLHCHDFEVSMRVKGLPAALNVERQTSDELRLQIIQKDLQIEQLRQEVEGLGQRKANSLREQDSGNEAAQGKSLQDLDAIAPAVLRDYAERRIRATSRNATIIGHRATTDGIDTSTLGLFFRCPGRHGCGVGRSRSNCEEKTFKDVVSDAPEAIANLRFDTIFGLARLLSIYEHERNEERKRFLMLEHKYFSISVTGAQKAYLFYKKSCDHVFRSLFLHDGSSLCLPHDGGTGWPIEQLNQATYEAVRYAQANSWDEVNVKEPNTTLLILPDSFRAITAAFEENAYVERRLHSKRSEVSGFLERSVARICVLVGPTTD</sequence>
<feature type="coiled-coil region" evidence="1">
    <location>
        <begin position="163"/>
        <end position="197"/>
    </location>
</feature>
<evidence type="ECO:0000256" key="1">
    <source>
        <dbReference type="SAM" id="Coils"/>
    </source>
</evidence>
<name>A0A7I4XXX0_HAECO</name>
<protein>
    <submittedName>
        <fullName evidence="3">Protein MIS12 homolog</fullName>
    </submittedName>
</protein>
<organism evidence="2 3">
    <name type="scientific">Haemonchus contortus</name>
    <name type="common">Barber pole worm</name>
    <dbReference type="NCBI Taxonomy" id="6289"/>
    <lineage>
        <taxon>Eukaryota</taxon>
        <taxon>Metazoa</taxon>
        <taxon>Ecdysozoa</taxon>
        <taxon>Nematoda</taxon>
        <taxon>Chromadorea</taxon>
        <taxon>Rhabditida</taxon>
        <taxon>Rhabditina</taxon>
        <taxon>Rhabditomorpha</taxon>
        <taxon>Strongyloidea</taxon>
        <taxon>Trichostrongylidae</taxon>
        <taxon>Haemonchus</taxon>
    </lineage>
</organism>
<evidence type="ECO:0000313" key="3">
    <source>
        <dbReference type="WBParaSite" id="HCON_00018820-00001"/>
    </source>
</evidence>